<dbReference type="InterPro" id="IPR002403">
    <property type="entry name" value="Cyt_P450_E_grp-IV"/>
</dbReference>
<dbReference type="InterPro" id="IPR001128">
    <property type="entry name" value="Cyt_P450"/>
</dbReference>
<accession>A0A2G5HQC2</accession>
<dbReference type="GO" id="GO:0004497">
    <property type="term" value="F:monooxygenase activity"/>
    <property type="evidence" value="ECO:0007669"/>
    <property type="project" value="UniProtKB-KW"/>
</dbReference>
<dbReference type="InterPro" id="IPR017972">
    <property type="entry name" value="Cyt_P450_CS"/>
</dbReference>
<evidence type="ECO:0000313" key="9">
    <source>
        <dbReference type="EMBL" id="WPB05171.1"/>
    </source>
</evidence>
<keyword evidence="11" id="KW-1185">Reference proteome</keyword>
<comment type="cofactor">
    <cofactor evidence="1 5">
        <name>heme</name>
        <dbReference type="ChEBI" id="CHEBI:30413"/>
    </cofactor>
</comment>
<keyword evidence="3 5" id="KW-0479">Metal-binding</keyword>
<dbReference type="EMBL" id="LKMD01000104">
    <property type="protein sequence ID" value="PIA94729.1"/>
    <property type="molecule type" value="Genomic_DNA"/>
</dbReference>
<dbReference type="PANTHER" id="PTHR24305:SF166">
    <property type="entry name" value="CYTOCHROME P450 12A4, MITOCHONDRIAL-RELATED"/>
    <property type="match status" value="1"/>
</dbReference>
<keyword evidence="7" id="KW-0175">Coiled coil</keyword>
<keyword evidence="6 8" id="KW-0503">Monooxygenase</keyword>
<dbReference type="OrthoDB" id="1470350at2759"/>
<keyword evidence="5 6" id="KW-0349">Heme</keyword>
<dbReference type="PRINTS" id="PR00385">
    <property type="entry name" value="P450"/>
</dbReference>
<evidence type="ECO:0000256" key="7">
    <source>
        <dbReference type="SAM" id="Coils"/>
    </source>
</evidence>
<evidence type="ECO:0000256" key="1">
    <source>
        <dbReference type="ARBA" id="ARBA00001971"/>
    </source>
</evidence>
<dbReference type="Pfam" id="PF00067">
    <property type="entry name" value="p450"/>
    <property type="match status" value="1"/>
</dbReference>
<evidence type="ECO:0000256" key="5">
    <source>
        <dbReference type="PIRSR" id="PIRSR602403-1"/>
    </source>
</evidence>
<reference evidence="8 10" key="1">
    <citation type="submission" date="2015-10" db="EMBL/GenBank/DDBJ databases">
        <title>The cercosporin biosynthetic gene cluster was horizontally transferred to several fungal lineages and shown to be expanded in Cercospora beticola based on microsynteny with recipient genomes.</title>
        <authorList>
            <person name="De Jonge R."/>
            <person name="Ebert M.K."/>
            <person name="Suttle J.C."/>
            <person name="Jurick Ii W.M."/>
            <person name="Secor G.A."/>
            <person name="Thomma B.P."/>
            <person name="Van De Peer Y."/>
            <person name="Bolton M.D."/>
        </authorList>
    </citation>
    <scope>NUCLEOTIDE SEQUENCE [LARGE SCALE GENOMIC DNA]</scope>
    <source>
        <strain evidence="8 10">09-40</strain>
    </source>
</reference>
<dbReference type="GO" id="GO:0005506">
    <property type="term" value="F:iron ion binding"/>
    <property type="evidence" value="ECO:0007669"/>
    <property type="project" value="InterPro"/>
</dbReference>
<organism evidence="8 10">
    <name type="scientific">Cercospora beticola</name>
    <name type="common">Sugarbeet leaf spot fungus</name>
    <dbReference type="NCBI Taxonomy" id="122368"/>
    <lineage>
        <taxon>Eukaryota</taxon>
        <taxon>Fungi</taxon>
        <taxon>Dikarya</taxon>
        <taxon>Ascomycota</taxon>
        <taxon>Pezizomycotina</taxon>
        <taxon>Dothideomycetes</taxon>
        <taxon>Dothideomycetidae</taxon>
        <taxon>Mycosphaerellales</taxon>
        <taxon>Mycosphaerellaceae</taxon>
        <taxon>Cercospora</taxon>
    </lineage>
</organism>
<dbReference type="AlphaFoldDB" id="A0A2G5HQC2"/>
<evidence type="ECO:0000256" key="3">
    <source>
        <dbReference type="ARBA" id="ARBA00022723"/>
    </source>
</evidence>
<sequence>MSLPLIPTLALSALLLALFYKYIIHPTFLSPLSRIPNAHWSSPISSLYILSHRLAQTDTPHIHHLHTLYGPVIRLAPSEISVNCVDGGLRTVYLKGMEKGTWYKNVFSNYGVEPMFAMSGHGEHSRRKRMVSGVYARSALSGSASLTKQTEILVGELRERVRDEIVEDEKHGGQGIEFYDIFCAVTMDFVAGYIFGLKNGTKFVREEEEEGIQLFHDFKARQKYTFWPQELARVTRLLERIGLKWLIVPSWVGEANVGLENWLIGLVERARETRKVMDRDGQDHVAVEDVPTVYVQLEKALVKEKLKKDEAERLTEKERKYEDVVDELKLEIASELLDHTLAGFDTSSITLTWLAWELSKPANTTWQKLLRAEISTLEGSLDAKAIDSLPVLHAILLETLRLHAAIPGQQPRMTPEGCLTVLGDPGTGTAYPNIPPGVRVQAHAYSLHRIPSVFPSPDSWLPERWLDPLDTSSDPSNPSSYQLRSLDDPKKIEMLRHFWAFGSGGRMCVGSNLAILDMKATMVGLWGRFETEIVDDEGMVPNGGYMAEPLGVGAGGEKGIGGKYAVDGEGRKFLRLKVREVEG</sequence>
<dbReference type="Gene3D" id="1.10.630.10">
    <property type="entry name" value="Cytochrome P450"/>
    <property type="match status" value="1"/>
</dbReference>
<dbReference type="PROSITE" id="PS00086">
    <property type="entry name" value="CYTOCHROME_P450"/>
    <property type="match status" value="1"/>
</dbReference>
<dbReference type="InterPro" id="IPR036396">
    <property type="entry name" value="Cyt_P450_sf"/>
</dbReference>
<evidence type="ECO:0000256" key="6">
    <source>
        <dbReference type="RuleBase" id="RU000461"/>
    </source>
</evidence>
<dbReference type="GO" id="GO:0020037">
    <property type="term" value="F:heme binding"/>
    <property type="evidence" value="ECO:0007669"/>
    <property type="project" value="InterPro"/>
</dbReference>
<name>A0A2G5HQC2_CERBT</name>
<dbReference type="PRINTS" id="PR00465">
    <property type="entry name" value="EP450IV"/>
</dbReference>
<comment type="similarity">
    <text evidence="2 6">Belongs to the cytochrome P450 family.</text>
</comment>
<dbReference type="InterPro" id="IPR050121">
    <property type="entry name" value="Cytochrome_P450_monoxygenase"/>
</dbReference>
<dbReference type="Proteomes" id="UP000230605">
    <property type="component" value="Chromosome 6"/>
</dbReference>
<evidence type="ECO:0000313" key="11">
    <source>
        <dbReference type="Proteomes" id="UP001302367"/>
    </source>
</evidence>
<keyword evidence="4 5" id="KW-0408">Iron</keyword>
<evidence type="ECO:0000313" key="8">
    <source>
        <dbReference type="EMBL" id="PIA94729.1"/>
    </source>
</evidence>
<feature type="binding site" description="axial binding residue" evidence="5">
    <location>
        <position position="508"/>
    </location>
    <ligand>
        <name>heme</name>
        <dbReference type="ChEBI" id="CHEBI:30413"/>
    </ligand>
    <ligandPart>
        <name>Fe</name>
        <dbReference type="ChEBI" id="CHEBI:18248"/>
    </ligandPart>
</feature>
<dbReference type="PANTHER" id="PTHR24305">
    <property type="entry name" value="CYTOCHROME P450"/>
    <property type="match status" value="1"/>
</dbReference>
<evidence type="ECO:0000256" key="4">
    <source>
        <dbReference type="ARBA" id="ARBA00023004"/>
    </source>
</evidence>
<dbReference type="Proteomes" id="UP001302367">
    <property type="component" value="Chromosome 6"/>
</dbReference>
<proteinExistence type="inferred from homology"/>
<protein>
    <submittedName>
        <fullName evidence="8">Putative sterigmatocystin biosynthesis P450 monooxygenase STCB</fullName>
    </submittedName>
</protein>
<gene>
    <name evidence="8" type="ORF">CB0940_08594</name>
    <name evidence="9" type="ORF">RHO25_009821</name>
</gene>
<dbReference type="EMBL" id="CP134189">
    <property type="protein sequence ID" value="WPB05171.1"/>
    <property type="molecule type" value="Genomic_DNA"/>
</dbReference>
<dbReference type="SUPFAM" id="SSF48264">
    <property type="entry name" value="Cytochrome P450"/>
    <property type="match status" value="1"/>
</dbReference>
<keyword evidence="6" id="KW-0560">Oxidoreductase</keyword>
<feature type="coiled-coil region" evidence="7">
    <location>
        <begin position="294"/>
        <end position="331"/>
    </location>
</feature>
<reference evidence="9 11" key="2">
    <citation type="submission" date="2023-09" db="EMBL/GenBank/DDBJ databases">
        <title>Complete-Gapless Cercospora beticola genome.</title>
        <authorList>
            <person name="Wyatt N.A."/>
            <person name="Spanner R.E."/>
            <person name="Bolton M.D."/>
        </authorList>
    </citation>
    <scope>NUCLEOTIDE SEQUENCE [LARGE SCALE GENOMIC DNA]</scope>
    <source>
        <strain evidence="9">Cb09-40</strain>
    </source>
</reference>
<evidence type="ECO:0000313" key="10">
    <source>
        <dbReference type="Proteomes" id="UP000230605"/>
    </source>
</evidence>
<evidence type="ECO:0000256" key="2">
    <source>
        <dbReference type="ARBA" id="ARBA00010617"/>
    </source>
</evidence>
<dbReference type="GO" id="GO:0016705">
    <property type="term" value="F:oxidoreductase activity, acting on paired donors, with incorporation or reduction of molecular oxygen"/>
    <property type="evidence" value="ECO:0007669"/>
    <property type="project" value="InterPro"/>
</dbReference>